<dbReference type="KEGG" id="dak:DaAHT2_2295"/>
<feature type="domain" description="Metallo-beta-lactamase" evidence="1">
    <location>
        <begin position="27"/>
        <end position="224"/>
    </location>
</feature>
<sequence length="306" mass="34310">MKIRLKFWGVRGSVPCPGPETVRYGGNTACLEIRFPELDDRLLIIDAGSGLRSLGNQMMARDFARGPIDASIFLTHTHWDHIMGFPFFVPIYVPGNKLTIYGPVSYEEDTLQGIVGGQLTYRYFPVREAELAATINYVELKEGRLDLGDGVSLVTRYLNHPVLCLGYRIEYGGKVLCTAYDTEPYRNLFVTDPAAPGYDAEMAREGEEVAAEQNRLHEEFFAGADLLIHDSQYTEQEYLAGKLGWGHSSFERAIAVARRAGVKSLALFHHDPERTDAQLDDLAANYCDREDGLEIFMAQEGMEIEI</sequence>
<evidence type="ECO:0000313" key="2">
    <source>
        <dbReference type="EMBL" id="ADH86960.1"/>
    </source>
</evidence>
<protein>
    <recommendedName>
        <fullName evidence="1">Metallo-beta-lactamase domain-containing protein</fullName>
    </recommendedName>
</protein>
<dbReference type="EMBL" id="CP001940">
    <property type="protein sequence ID" value="ADH86960.1"/>
    <property type="molecule type" value="Genomic_DNA"/>
</dbReference>
<evidence type="ECO:0000313" key="3">
    <source>
        <dbReference type="Proteomes" id="UP000001508"/>
    </source>
</evidence>
<dbReference type="eggNOG" id="COG1235">
    <property type="taxonomic scope" value="Bacteria"/>
</dbReference>
<dbReference type="AlphaFoldDB" id="D6Z6X3"/>
<dbReference type="STRING" id="589865.DaAHT2_2295"/>
<dbReference type="InterPro" id="IPR001279">
    <property type="entry name" value="Metallo-B-lactamas"/>
</dbReference>
<dbReference type="PANTHER" id="PTHR42663:SF4">
    <property type="entry name" value="SLL1036 PROTEIN"/>
    <property type="match status" value="1"/>
</dbReference>
<proteinExistence type="predicted"/>
<dbReference type="CDD" id="cd07715">
    <property type="entry name" value="TaR3-like_MBL-fold"/>
    <property type="match status" value="1"/>
</dbReference>
<name>D6Z6X3_DESAT</name>
<dbReference type="Proteomes" id="UP000001508">
    <property type="component" value="Chromosome"/>
</dbReference>
<dbReference type="OrthoDB" id="9803916at2"/>
<dbReference type="Gene3D" id="3.60.15.10">
    <property type="entry name" value="Ribonuclease Z/Hydroxyacylglutathione hydrolase-like"/>
    <property type="match status" value="1"/>
</dbReference>
<dbReference type="Pfam" id="PF00753">
    <property type="entry name" value="Lactamase_B"/>
    <property type="match status" value="1"/>
</dbReference>
<dbReference type="SMART" id="SM00849">
    <property type="entry name" value="Lactamase_B"/>
    <property type="match status" value="1"/>
</dbReference>
<dbReference type="InParanoid" id="D6Z6X3"/>
<gene>
    <name evidence="2" type="ordered locus">DaAHT2_2295</name>
</gene>
<dbReference type="PANTHER" id="PTHR42663">
    <property type="entry name" value="HYDROLASE C777.06C-RELATED-RELATED"/>
    <property type="match status" value="1"/>
</dbReference>
<organism evidence="2 3">
    <name type="scientific">Desulfurivibrio alkaliphilus (strain DSM 19089 / UNIQEM U267 / AHT2)</name>
    <dbReference type="NCBI Taxonomy" id="589865"/>
    <lineage>
        <taxon>Bacteria</taxon>
        <taxon>Pseudomonadati</taxon>
        <taxon>Thermodesulfobacteriota</taxon>
        <taxon>Desulfobulbia</taxon>
        <taxon>Desulfobulbales</taxon>
        <taxon>Desulfobulbaceae</taxon>
        <taxon>Desulfurivibrio</taxon>
    </lineage>
</organism>
<dbReference type="InterPro" id="IPR036866">
    <property type="entry name" value="RibonucZ/Hydroxyglut_hydro"/>
</dbReference>
<dbReference type="HOGENOM" id="CLU_031317_1_0_7"/>
<dbReference type="RefSeq" id="WP_013164474.1">
    <property type="nucleotide sequence ID" value="NC_014216.1"/>
</dbReference>
<accession>D6Z6X3</accession>
<reference evidence="3" key="1">
    <citation type="submission" date="2010-02" db="EMBL/GenBank/DDBJ databases">
        <title>Complete sequence of Desulfurivibrio alkaliphilus AHT2.</title>
        <authorList>
            <consortium name="US DOE Joint Genome Institute"/>
            <person name="Pitluck S."/>
            <person name="Chertkov O."/>
            <person name="Detter J.C."/>
            <person name="Han C."/>
            <person name="Tapia R."/>
            <person name="Larimer F."/>
            <person name="Land M."/>
            <person name="Hauser L."/>
            <person name="Kyrpides N."/>
            <person name="Mikhailova N."/>
            <person name="Sorokin D.Y."/>
            <person name="Muyzer G."/>
            <person name="Woyke T."/>
        </authorList>
    </citation>
    <scope>NUCLEOTIDE SEQUENCE [LARGE SCALE GENOMIC DNA]</scope>
    <source>
        <strain evidence="3">DSM 19089 / UNIQEM U267 / AHT2</strain>
    </source>
</reference>
<dbReference type="SUPFAM" id="SSF56281">
    <property type="entry name" value="Metallo-hydrolase/oxidoreductase"/>
    <property type="match status" value="1"/>
</dbReference>
<dbReference type="FunCoup" id="D6Z6X3">
    <property type="interactions" value="302"/>
</dbReference>
<evidence type="ECO:0000259" key="1">
    <source>
        <dbReference type="SMART" id="SM00849"/>
    </source>
</evidence>
<keyword evidence="3" id="KW-1185">Reference proteome</keyword>